<dbReference type="Pfam" id="PF00015">
    <property type="entry name" value="MCPsignal"/>
    <property type="match status" value="1"/>
</dbReference>
<evidence type="ECO:0000313" key="11">
    <source>
        <dbReference type="Proteomes" id="UP000429555"/>
    </source>
</evidence>
<evidence type="ECO:0000256" key="3">
    <source>
        <dbReference type="ARBA" id="ARBA00022481"/>
    </source>
</evidence>
<accession>A0A6I4KUP8</accession>
<gene>
    <name evidence="10" type="ORF">GJV18_08820</name>
</gene>
<keyword evidence="11" id="KW-1185">Reference proteome</keyword>
<dbReference type="PANTHER" id="PTHR32089:SF119">
    <property type="entry name" value="METHYL-ACCEPTING CHEMOTAXIS PROTEIN CTPL"/>
    <property type="match status" value="1"/>
</dbReference>
<evidence type="ECO:0000256" key="8">
    <source>
        <dbReference type="PROSITE-ProRule" id="PRU00284"/>
    </source>
</evidence>
<comment type="caution">
    <text evidence="10">The sequence shown here is derived from an EMBL/GenBank/DDBJ whole genome shotgun (WGS) entry which is preliminary data.</text>
</comment>
<dbReference type="GO" id="GO:0007165">
    <property type="term" value="P:signal transduction"/>
    <property type="evidence" value="ECO:0007669"/>
    <property type="project" value="UniProtKB-KW"/>
</dbReference>
<dbReference type="GO" id="GO:0006935">
    <property type="term" value="P:chemotaxis"/>
    <property type="evidence" value="ECO:0007669"/>
    <property type="project" value="UniProtKB-ARBA"/>
</dbReference>
<dbReference type="Proteomes" id="UP000429555">
    <property type="component" value="Unassembled WGS sequence"/>
</dbReference>
<dbReference type="InterPro" id="IPR004089">
    <property type="entry name" value="MCPsignal_dom"/>
</dbReference>
<dbReference type="Gene3D" id="1.10.287.950">
    <property type="entry name" value="Methyl-accepting chemotaxis protein"/>
    <property type="match status" value="1"/>
</dbReference>
<dbReference type="EMBL" id="WKJZ01000001">
    <property type="protein sequence ID" value="MVW75418.1"/>
    <property type="molecule type" value="Genomic_DNA"/>
</dbReference>
<keyword evidence="4" id="KW-0812">Transmembrane</keyword>
<evidence type="ECO:0000256" key="5">
    <source>
        <dbReference type="ARBA" id="ARBA00022989"/>
    </source>
</evidence>
<evidence type="ECO:0000259" key="9">
    <source>
        <dbReference type="PROSITE" id="PS50111"/>
    </source>
</evidence>
<dbReference type="GO" id="GO:0005886">
    <property type="term" value="C:plasma membrane"/>
    <property type="evidence" value="ECO:0007669"/>
    <property type="project" value="UniProtKB-SubCell"/>
</dbReference>
<reference evidence="10 11" key="1">
    <citation type="submission" date="2019-11" db="EMBL/GenBank/DDBJ databases">
        <title>Pseudomonas flavidum sp. nov., isolated from Baiyang Lake.</title>
        <authorList>
            <person name="Zhao Y."/>
        </authorList>
    </citation>
    <scope>NUCLEOTIDE SEQUENCE [LARGE SCALE GENOMIC DNA]</scope>
    <source>
        <strain evidence="11">R-22-3 w-18</strain>
    </source>
</reference>
<proteinExistence type="predicted"/>
<keyword evidence="2" id="KW-1003">Cell membrane</keyword>
<evidence type="ECO:0000256" key="4">
    <source>
        <dbReference type="ARBA" id="ARBA00022692"/>
    </source>
</evidence>
<dbReference type="SUPFAM" id="SSF58104">
    <property type="entry name" value="Methyl-accepting chemotaxis protein (MCP) signaling domain"/>
    <property type="match status" value="1"/>
</dbReference>
<comment type="subcellular location">
    <subcellularLocation>
        <location evidence="1">Cell membrane</location>
        <topology evidence="1">Multi-pass membrane protein</topology>
    </subcellularLocation>
</comment>
<evidence type="ECO:0000256" key="2">
    <source>
        <dbReference type="ARBA" id="ARBA00022475"/>
    </source>
</evidence>
<evidence type="ECO:0000256" key="7">
    <source>
        <dbReference type="ARBA" id="ARBA00023224"/>
    </source>
</evidence>
<keyword evidence="5" id="KW-1133">Transmembrane helix</keyword>
<sequence length="295" mass="31157">MQSSFPATLLALATALLGCVQLFFAEGQLQQALALLVLVFSLGMAALCPRPQAPSQPLEISYPDLAPVEAPAPRQPEPPLIESAPVPQWPELQQQLAALLEAIEHSQADMHYASELAQHAGEKVQHSAGSIQAASRGIEQLAEQMAPIGRVFDELSEQAERIGSIVSSIQDIAKQTNLLALNAAIEAARAGEQGRGFAVVADEVRNLAGRAGAASQQIGQIVSGLQQAATEARSGLQQVAGTTHSSLGQSSQALQSMAEMREGAAARLQIVQRIMQRLVTQQQLAEQMGGLLQSN</sequence>
<dbReference type="SMART" id="SM00283">
    <property type="entry name" value="MA"/>
    <property type="match status" value="1"/>
</dbReference>
<feature type="domain" description="Methyl-accepting transducer" evidence="9">
    <location>
        <begin position="91"/>
        <end position="295"/>
    </location>
</feature>
<protein>
    <submittedName>
        <fullName evidence="10">Chemotaxis protein</fullName>
    </submittedName>
</protein>
<keyword evidence="3" id="KW-0488">Methylation</keyword>
<dbReference type="PANTHER" id="PTHR32089">
    <property type="entry name" value="METHYL-ACCEPTING CHEMOTAXIS PROTEIN MCPB"/>
    <property type="match status" value="1"/>
</dbReference>
<dbReference type="AlphaFoldDB" id="A0A6I4KUP8"/>
<name>A0A6I4KUP8_9PSED</name>
<organism evidence="10 11">
    <name type="scientific">Pseudomonas xionganensis</name>
    <dbReference type="NCBI Taxonomy" id="2654845"/>
    <lineage>
        <taxon>Bacteria</taxon>
        <taxon>Pseudomonadati</taxon>
        <taxon>Pseudomonadota</taxon>
        <taxon>Gammaproteobacteria</taxon>
        <taxon>Pseudomonadales</taxon>
        <taxon>Pseudomonadaceae</taxon>
        <taxon>Pseudomonas</taxon>
    </lineage>
</organism>
<evidence type="ECO:0000313" key="10">
    <source>
        <dbReference type="EMBL" id="MVW75418.1"/>
    </source>
</evidence>
<evidence type="ECO:0000256" key="6">
    <source>
        <dbReference type="ARBA" id="ARBA00023136"/>
    </source>
</evidence>
<evidence type="ECO:0000256" key="1">
    <source>
        <dbReference type="ARBA" id="ARBA00004651"/>
    </source>
</evidence>
<keyword evidence="6" id="KW-0472">Membrane</keyword>
<keyword evidence="7 8" id="KW-0807">Transducer</keyword>
<dbReference type="PROSITE" id="PS50111">
    <property type="entry name" value="CHEMOTAXIS_TRANSDUC_2"/>
    <property type="match status" value="1"/>
</dbReference>